<dbReference type="GO" id="GO:0043531">
    <property type="term" value="F:ADP binding"/>
    <property type="evidence" value="ECO:0007669"/>
    <property type="project" value="TreeGrafter"/>
</dbReference>
<keyword evidence="6 8" id="KW-0067">ATP-binding</keyword>
<dbReference type="PRINTS" id="PR00477">
    <property type="entry name" value="PHGLYCKINASE"/>
</dbReference>
<dbReference type="EMBL" id="LCAW01000009">
    <property type="protein sequence ID" value="KKR99198.1"/>
    <property type="molecule type" value="Genomic_DNA"/>
</dbReference>
<feature type="binding site" evidence="7">
    <location>
        <begin position="62"/>
        <end position="65"/>
    </location>
    <ligand>
        <name>substrate</name>
    </ligand>
</feature>
<feature type="binding site" evidence="7">
    <location>
        <position position="39"/>
    </location>
    <ligand>
        <name>(2R)-3-phosphoglycerate</name>
        <dbReference type="ChEBI" id="CHEBI:58272"/>
    </ligand>
</feature>
<keyword evidence="3 9" id="KW-0808">Transferase</keyword>
<feature type="binding site" evidence="7">
    <location>
        <position position="121"/>
    </location>
    <ligand>
        <name>(2R)-3-phosphoglycerate</name>
        <dbReference type="ChEBI" id="CHEBI:58272"/>
    </ligand>
</feature>
<evidence type="ECO:0000313" key="10">
    <source>
        <dbReference type="EMBL" id="KKR99198.1"/>
    </source>
</evidence>
<proteinExistence type="inferred from homology"/>
<dbReference type="PANTHER" id="PTHR11406:SF23">
    <property type="entry name" value="PHOSPHOGLYCERATE KINASE 1, CHLOROPLASTIC-RELATED"/>
    <property type="match status" value="1"/>
</dbReference>
<dbReference type="InterPro" id="IPR001576">
    <property type="entry name" value="Phosphoglycerate_kinase"/>
</dbReference>
<dbReference type="Gene3D" id="3.40.50.1260">
    <property type="entry name" value="Phosphoglycerate kinase, N-terminal domain"/>
    <property type="match status" value="2"/>
</dbReference>
<protein>
    <recommendedName>
        <fullName evidence="2 9">Phosphoglycerate kinase</fullName>
        <ecNumber evidence="2 9">2.7.2.3</ecNumber>
    </recommendedName>
</protein>
<feature type="binding site" evidence="8">
    <location>
        <position position="201"/>
    </location>
    <ligand>
        <name>ATP</name>
        <dbReference type="ChEBI" id="CHEBI:30616"/>
    </ligand>
</feature>
<evidence type="ECO:0000256" key="2">
    <source>
        <dbReference type="ARBA" id="ARBA00013061"/>
    </source>
</evidence>
<feature type="binding site" evidence="7">
    <location>
        <position position="154"/>
    </location>
    <ligand>
        <name>(2R)-3-phosphoglycerate</name>
        <dbReference type="ChEBI" id="CHEBI:58272"/>
    </ligand>
</feature>
<feature type="binding site" evidence="7">
    <location>
        <begin position="22"/>
        <end position="24"/>
    </location>
    <ligand>
        <name>substrate</name>
    </ligand>
</feature>
<organism evidence="10 11">
    <name type="scientific">Candidatus Uhrbacteria bacterium GW2011_GWC1_41_20</name>
    <dbReference type="NCBI Taxonomy" id="1618983"/>
    <lineage>
        <taxon>Bacteria</taxon>
        <taxon>Candidatus Uhriibacteriota</taxon>
    </lineage>
</organism>
<dbReference type="GO" id="GO:0006096">
    <property type="term" value="P:glycolytic process"/>
    <property type="evidence" value="ECO:0007669"/>
    <property type="project" value="InterPro"/>
</dbReference>
<evidence type="ECO:0000313" key="11">
    <source>
        <dbReference type="Proteomes" id="UP000033930"/>
    </source>
</evidence>
<name>A0A0G0VEC3_9BACT</name>
<dbReference type="EC" id="2.7.2.3" evidence="2 9"/>
<dbReference type="InterPro" id="IPR036043">
    <property type="entry name" value="Phosphoglycerate_kinase_sf"/>
</dbReference>
<evidence type="ECO:0000256" key="4">
    <source>
        <dbReference type="ARBA" id="ARBA00022741"/>
    </source>
</evidence>
<dbReference type="AlphaFoldDB" id="A0A0G0VEC3"/>
<gene>
    <name evidence="10" type="ORF">UU50_C0009G0015</name>
</gene>
<sequence>MGLNILQKSKIKKGMRIFLRVDCNVPLSGRKVKEESAWRLEQTLQDIREYQKRGAIVVLAGHLGRPDGQTKLTLSLKPVARWYEKKLGCELSFEKNILSDKAVSRIKDLRAGSIIMLENLRFYKEEENDNYGFAKKLSRLADIYVNNAFGVCHREHASIHAITKYLPSYAGSVVIEEVENLSRPRAFPFVLVLGGIKLNTKMPILLKLGKEADEILVGGGVALAISSVEQGEVLQISGVDISRNERMLARQVMKKFADKLVSPIDYIAIRDAKVQTILASNLKRSDQLIDIGLSTQRLFKASVKNAKSIVYNGCLGSLVTGAESGTQSIAQALPIKNKIQSIVGGGDTVGFLQSKNLLSHFSFVSTGGGAMLAYLAGKKLPGLEVLEKK</sequence>
<dbReference type="GO" id="GO:0005829">
    <property type="term" value="C:cytosol"/>
    <property type="evidence" value="ECO:0007669"/>
    <property type="project" value="TreeGrafter"/>
</dbReference>
<evidence type="ECO:0000256" key="6">
    <source>
        <dbReference type="ARBA" id="ARBA00022840"/>
    </source>
</evidence>
<dbReference type="PANTHER" id="PTHR11406">
    <property type="entry name" value="PHOSPHOGLYCERATE KINASE"/>
    <property type="match status" value="1"/>
</dbReference>
<evidence type="ECO:0000256" key="1">
    <source>
        <dbReference type="ARBA" id="ARBA00000642"/>
    </source>
</evidence>
<accession>A0A0G0VEC3</accession>
<dbReference type="GO" id="GO:0006094">
    <property type="term" value="P:gluconeogenesis"/>
    <property type="evidence" value="ECO:0007669"/>
    <property type="project" value="TreeGrafter"/>
</dbReference>
<evidence type="ECO:0000256" key="7">
    <source>
        <dbReference type="PIRSR" id="PIRSR000724-1"/>
    </source>
</evidence>
<evidence type="ECO:0000256" key="8">
    <source>
        <dbReference type="PIRSR" id="PIRSR000724-2"/>
    </source>
</evidence>
<comment type="similarity">
    <text evidence="9">Belongs to the phosphoglycerate kinase family.</text>
</comment>
<keyword evidence="5 9" id="KW-0418">Kinase</keyword>
<evidence type="ECO:0000256" key="9">
    <source>
        <dbReference type="RuleBase" id="RU000532"/>
    </source>
</evidence>
<dbReference type="GO" id="GO:0005524">
    <property type="term" value="F:ATP binding"/>
    <property type="evidence" value="ECO:0007669"/>
    <property type="project" value="UniProtKB-KW"/>
</dbReference>
<dbReference type="PIRSF" id="PIRSF000724">
    <property type="entry name" value="Pgk"/>
    <property type="match status" value="1"/>
</dbReference>
<dbReference type="Proteomes" id="UP000033930">
    <property type="component" value="Unassembled WGS sequence"/>
</dbReference>
<dbReference type="PATRIC" id="fig|1618983.3.peg.448"/>
<comment type="caution">
    <text evidence="10">The sequence shown here is derived from an EMBL/GenBank/DDBJ whole genome shotgun (WGS) entry which is preliminary data.</text>
</comment>
<dbReference type="Pfam" id="PF00162">
    <property type="entry name" value="PGK"/>
    <property type="match status" value="1"/>
</dbReference>
<dbReference type="GO" id="GO:0004618">
    <property type="term" value="F:phosphoglycerate kinase activity"/>
    <property type="evidence" value="ECO:0007669"/>
    <property type="project" value="UniProtKB-EC"/>
</dbReference>
<evidence type="ECO:0000256" key="5">
    <source>
        <dbReference type="ARBA" id="ARBA00022777"/>
    </source>
</evidence>
<comment type="catalytic activity">
    <reaction evidence="1 9">
        <text>(2R)-3-phosphoglycerate + ATP = (2R)-3-phospho-glyceroyl phosphate + ADP</text>
        <dbReference type="Rhea" id="RHEA:14801"/>
        <dbReference type="ChEBI" id="CHEBI:30616"/>
        <dbReference type="ChEBI" id="CHEBI:57604"/>
        <dbReference type="ChEBI" id="CHEBI:58272"/>
        <dbReference type="ChEBI" id="CHEBI:456216"/>
        <dbReference type="EC" id="2.7.2.3"/>
    </reaction>
</comment>
<evidence type="ECO:0000256" key="3">
    <source>
        <dbReference type="ARBA" id="ARBA00022679"/>
    </source>
</evidence>
<feature type="binding site" evidence="8">
    <location>
        <begin position="345"/>
        <end position="348"/>
    </location>
    <ligand>
        <name>ATP</name>
        <dbReference type="ChEBI" id="CHEBI:30616"/>
    </ligand>
</feature>
<keyword evidence="4" id="KW-0547">Nucleotide-binding</keyword>
<dbReference type="InterPro" id="IPR015824">
    <property type="entry name" value="Phosphoglycerate_kinase_N"/>
</dbReference>
<reference evidence="10 11" key="1">
    <citation type="journal article" date="2015" name="Nature">
        <title>rRNA introns, odd ribosomes, and small enigmatic genomes across a large radiation of phyla.</title>
        <authorList>
            <person name="Brown C.T."/>
            <person name="Hug L.A."/>
            <person name="Thomas B.C."/>
            <person name="Sharon I."/>
            <person name="Castelle C.J."/>
            <person name="Singh A."/>
            <person name="Wilkins M.J."/>
            <person name="Williams K.H."/>
            <person name="Banfield J.F."/>
        </authorList>
    </citation>
    <scope>NUCLEOTIDE SEQUENCE [LARGE SCALE GENOMIC DNA]</scope>
</reference>
<dbReference type="SUPFAM" id="SSF53748">
    <property type="entry name" value="Phosphoglycerate kinase"/>
    <property type="match status" value="1"/>
</dbReference>